<dbReference type="Pfam" id="PF04607">
    <property type="entry name" value="RelA_SpoT"/>
    <property type="match status" value="1"/>
</dbReference>
<reference evidence="3" key="1">
    <citation type="submission" date="2019-02" db="EMBL/GenBank/DDBJ databases">
        <authorList>
            <person name="Gruber-Vodicka R. H."/>
            <person name="Seah K. B. B."/>
        </authorList>
    </citation>
    <scope>NUCLEOTIDE SEQUENCE</scope>
    <source>
        <strain evidence="3">BECK_BY2</strain>
        <strain evidence="2">BECK_BY3</strain>
    </source>
</reference>
<dbReference type="AlphaFoldDB" id="A0A451AMD0"/>
<organism evidence="3">
    <name type="scientific">Candidatus Kentrum sp. TUN</name>
    <dbReference type="NCBI Taxonomy" id="2126343"/>
    <lineage>
        <taxon>Bacteria</taxon>
        <taxon>Pseudomonadati</taxon>
        <taxon>Pseudomonadota</taxon>
        <taxon>Gammaproteobacteria</taxon>
        <taxon>Candidatus Kentrum</taxon>
    </lineage>
</organism>
<dbReference type="InterPro" id="IPR007685">
    <property type="entry name" value="RelA_SpoT"/>
</dbReference>
<dbReference type="GO" id="GO:0015969">
    <property type="term" value="P:guanosine tetraphosphate metabolic process"/>
    <property type="evidence" value="ECO:0007669"/>
    <property type="project" value="InterPro"/>
</dbReference>
<sequence>MEMDREVIMAQYDAGSDNYKKLTKIIEEILRDSIVKKGGIKIHSITSRVKSFDSFMDKLKKKKFSQPFKEIHDLVGFRIVCLFLSDLSEIRNIIREEFNVFEEDDKINDQDINIFGYMSLHVKAKLKDSADSLSMYELNKISFEIQIRTIAQDAWASISHYLNYKRNTIPDELKRDFYALSGLFYVADTHFLTLQKEYKKRLLDNHRS</sequence>
<dbReference type="EMBL" id="CAADFV010000135">
    <property type="protein sequence ID" value="VFK67158.1"/>
    <property type="molecule type" value="Genomic_DNA"/>
</dbReference>
<feature type="domain" description="RelA/SpoT" evidence="1">
    <location>
        <begin position="47"/>
        <end position="170"/>
    </location>
</feature>
<evidence type="ECO:0000313" key="3">
    <source>
        <dbReference type="EMBL" id="VFK67158.1"/>
    </source>
</evidence>
<accession>A0A451AMD0</accession>
<proteinExistence type="predicted"/>
<dbReference type="SUPFAM" id="SSF81301">
    <property type="entry name" value="Nucleotidyltransferase"/>
    <property type="match status" value="1"/>
</dbReference>
<dbReference type="InterPro" id="IPR043519">
    <property type="entry name" value="NT_sf"/>
</dbReference>
<dbReference type="PANTHER" id="PTHR41773">
    <property type="entry name" value="GTP PYROPHOSPHATASE-RELATED"/>
    <property type="match status" value="1"/>
</dbReference>
<name>A0A451AMD0_9GAMM</name>
<evidence type="ECO:0000259" key="1">
    <source>
        <dbReference type="SMART" id="SM00954"/>
    </source>
</evidence>
<gene>
    <name evidence="3" type="ORF">BECKTUN1418E_GA0071001_11354</name>
    <name evidence="2" type="ORF">BECKTUN1418F_GA0071002_11404</name>
</gene>
<dbReference type="Gene3D" id="1.10.287.860">
    <property type="entry name" value="Nucleotidyltransferase"/>
    <property type="match status" value="1"/>
</dbReference>
<dbReference type="Gene3D" id="3.30.460.10">
    <property type="entry name" value="Beta Polymerase, domain 2"/>
    <property type="match status" value="1"/>
</dbReference>
<dbReference type="SMART" id="SM00954">
    <property type="entry name" value="RelA_SpoT"/>
    <property type="match status" value="1"/>
</dbReference>
<evidence type="ECO:0000313" key="2">
    <source>
        <dbReference type="EMBL" id="VFK58285.1"/>
    </source>
</evidence>
<dbReference type="EMBL" id="CAADFY010000140">
    <property type="protein sequence ID" value="VFK58285.1"/>
    <property type="molecule type" value="Genomic_DNA"/>
</dbReference>
<protein>
    <submittedName>
        <fullName evidence="3">PpGpp synthetase catalytic domain-containing protein (RelA/SpoT-type nucleotidyltranferase)</fullName>
    </submittedName>
</protein>
<dbReference type="CDD" id="cd05399">
    <property type="entry name" value="NT_Rel-Spo_like"/>
    <property type="match status" value="1"/>
</dbReference>
<dbReference type="PANTHER" id="PTHR41773:SF1">
    <property type="entry name" value="RELA_SPOT DOMAIN-CONTAINING PROTEIN"/>
    <property type="match status" value="1"/>
</dbReference>